<accession>A0A059FMP8</accession>
<organism evidence="9 10">
    <name type="scientific">Hyphomonas johnsonii MHS-2</name>
    <dbReference type="NCBI Taxonomy" id="1280950"/>
    <lineage>
        <taxon>Bacteria</taxon>
        <taxon>Pseudomonadati</taxon>
        <taxon>Pseudomonadota</taxon>
        <taxon>Alphaproteobacteria</taxon>
        <taxon>Hyphomonadales</taxon>
        <taxon>Hyphomonadaceae</taxon>
        <taxon>Hyphomonas</taxon>
    </lineage>
</organism>
<dbReference type="InterPro" id="IPR036188">
    <property type="entry name" value="FAD/NAD-bd_sf"/>
</dbReference>
<keyword evidence="10" id="KW-1185">Reference proteome</keyword>
<dbReference type="GO" id="GO:0016705">
    <property type="term" value="F:oxidoreductase activity, acting on paired donors, with incorporation or reduction of molecular oxygen"/>
    <property type="evidence" value="ECO:0007669"/>
    <property type="project" value="InterPro"/>
</dbReference>
<dbReference type="GO" id="GO:0004497">
    <property type="term" value="F:monooxygenase activity"/>
    <property type="evidence" value="ECO:0007669"/>
    <property type="project" value="UniProtKB-KW"/>
</dbReference>
<dbReference type="PANTHER" id="PTHR43876">
    <property type="entry name" value="UBIQUINONE BIOSYNTHESIS MONOOXYGENASE COQ6, MITOCHONDRIAL"/>
    <property type="match status" value="1"/>
</dbReference>
<dbReference type="PANTHER" id="PTHR43876:SF7">
    <property type="entry name" value="UBIQUINONE BIOSYNTHESIS MONOOXYGENASE COQ6, MITOCHONDRIAL"/>
    <property type="match status" value="1"/>
</dbReference>
<dbReference type="eggNOG" id="COG0654">
    <property type="taxonomic scope" value="Bacteria"/>
</dbReference>
<evidence type="ECO:0000256" key="5">
    <source>
        <dbReference type="ARBA" id="ARBA00022827"/>
    </source>
</evidence>
<evidence type="ECO:0000256" key="3">
    <source>
        <dbReference type="ARBA" id="ARBA00005349"/>
    </source>
</evidence>
<name>A0A059FMP8_9PROT</name>
<dbReference type="STRING" id="1280950.HJO_11517"/>
<dbReference type="RefSeq" id="WP_035617010.1">
    <property type="nucleotide sequence ID" value="NZ_ARYK01000005.1"/>
</dbReference>
<dbReference type="Gene3D" id="3.50.50.60">
    <property type="entry name" value="FAD/NAD(P)-binding domain"/>
    <property type="match status" value="2"/>
</dbReference>
<comment type="cofactor">
    <cofactor evidence="1">
        <name>FAD</name>
        <dbReference type="ChEBI" id="CHEBI:57692"/>
    </cofactor>
</comment>
<evidence type="ECO:0000256" key="6">
    <source>
        <dbReference type="ARBA" id="ARBA00023002"/>
    </source>
</evidence>
<dbReference type="Pfam" id="PF01494">
    <property type="entry name" value="FAD_binding_3"/>
    <property type="match status" value="1"/>
</dbReference>
<keyword evidence="7" id="KW-0503">Monooxygenase</keyword>
<evidence type="ECO:0000256" key="4">
    <source>
        <dbReference type="ARBA" id="ARBA00022630"/>
    </source>
</evidence>
<comment type="pathway">
    <text evidence="2">Cofactor biosynthesis; ubiquinone biosynthesis.</text>
</comment>
<sequence>MAVTSRTPPLEADIAVIGAGPVGTSLAILTAAAGFRTVLVDARDPDRDPPRDTRNFAIVRGSWRLLGAAGVHPALHGLTQPLLGLEATDGGRHWFGAPSVLFGTDDLPPDADGEPLGEMVPAEALQAALDSIAAKAANLTWLRGRKFTALATDAASARITLDTGDEITAGLVAACDGVRSPVRTALGIPTEGRAYGKSVFAADVRLERPHNGLARQLFTPDGPFATLPLPGNRANLAWYMKTGAAETMAALPADAIEAELNARFSDFAGPMTLDGPPLSYPLHLQIAAVMTGPRTALLGDAARRINPLAGQGLNLGFKDVGALVDVMTDARRVGLDPGAATSLQRYQQWRRVDAATTAMFMDAVERAFSNDNAILKPLRGLALTAASKLGPVRRAMARQASADQPGLPSLMR</sequence>
<dbReference type="Proteomes" id="UP000025171">
    <property type="component" value="Unassembled WGS sequence"/>
</dbReference>
<keyword evidence="4" id="KW-0285">Flavoprotein</keyword>
<dbReference type="InterPro" id="IPR051205">
    <property type="entry name" value="UbiH/COQ6_monooxygenase"/>
</dbReference>
<protein>
    <submittedName>
        <fullName evidence="9">2-octaprenyl-3-methyl-6-methoxy-1,4-benzoquinol hydroxylase</fullName>
    </submittedName>
</protein>
<dbReference type="NCBIfam" id="TIGR01988">
    <property type="entry name" value="Ubi-OHases"/>
    <property type="match status" value="1"/>
</dbReference>
<gene>
    <name evidence="9" type="ORF">HJO_11517</name>
</gene>
<evidence type="ECO:0000313" key="10">
    <source>
        <dbReference type="Proteomes" id="UP000025171"/>
    </source>
</evidence>
<evidence type="ECO:0000313" key="9">
    <source>
        <dbReference type="EMBL" id="KCZ91743.1"/>
    </source>
</evidence>
<evidence type="ECO:0000256" key="1">
    <source>
        <dbReference type="ARBA" id="ARBA00001974"/>
    </source>
</evidence>
<comment type="similarity">
    <text evidence="3">Belongs to the UbiH/COQ6 family.</text>
</comment>
<dbReference type="PATRIC" id="fig|1280950.3.peg.2307"/>
<dbReference type="SUPFAM" id="SSF51905">
    <property type="entry name" value="FAD/NAD(P)-binding domain"/>
    <property type="match status" value="1"/>
</dbReference>
<dbReference type="AlphaFoldDB" id="A0A059FMP8"/>
<dbReference type="PRINTS" id="PR00420">
    <property type="entry name" value="RNGMNOXGNASE"/>
</dbReference>
<dbReference type="InterPro" id="IPR010971">
    <property type="entry name" value="UbiH/COQ6"/>
</dbReference>
<dbReference type="UniPathway" id="UPA00232"/>
<dbReference type="OrthoDB" id="9796623at2"/>
<dbReference type="GO" id="GO:0006744">
    <property type="term" value="P:ubiquinone biosynthetic process"/>
    <property type="evidence" value="ECO:0007669"/>
    <property type="project" value="UniProtKB-UniPathway"/>
</dbReference>
<keyword evidence="5" id="KW-0274">FAD</keyword>
<evidence type="ECO:0000259" key="8">
    <source>
        <dbReference type="Pfam" id="PF01494"/>
    </source>
</evidence>
<keyword evidence="6" id="KW-0560">Oxidoreductase</keyword>
<feature type="domain" description="FAD-binding" evidence="8">
    <location>
        <begin position="12"/>
        <end position="326"/>
    </location>
</feature>
<proteinExistence type="inferred from homology"/>
<dbReference type="EMBL" id="ARYK01000005">
    <property type="protein sequence ID" value="KCZ91743.1"/>
    <property type="molecule type" value="Genomic_DNA"/>
</dbReference>
<evidence type="ECO:0000256" key="7">
    <source>
        <dbReference type="ARBA" id="ARBA00023033"/>
    </source>
</evidence>
<evidence type="ECO:0000256" key="2">
    <source>
        <dbReference type="ARBA" id="ARBA00004749"/>
    </source>
</evidence>
<reference evidence="9 10" key="1">
    <citation type="journal article" date="2014" name="Antonie Van Leeuwenhoek">
        <title>Hyphomonas beringensis sp. nov. and Hyphomonas chukchiensis sp. nov., isolated from surface seawater of the Bering Sea and Chukchi Sea.</title>
        <authorList>
            <person name="Li C."/>
            <person name="Lai Q."/>
            <person name="Li G."/>
            <person name="Dong C."/>
            <person name="Wang J."/>
            <person name="Liao Y."/>
            <person name="Shao Z."/>
        </authorList>
    </citation>
    <scope>NUCLEOTIDE SEQUENCE [LARGE SCALE GENOMIC DNA]</scope>
    <source>
        <strain evidence="9 10">MHS-2</strain>
    </source>
</reference>
<dbReference type="GO" id="GO:0071949">
    <property type="term" value="F:FAD binding"/>
    <property type="evidence" value="ECO:0007669"/>
    <property type="project" value="InterPro"/>
</dbReference>
<comment type="caution">
    <text evidence="9">The sequence shown here is derived from an EMBL/GenBank/DDBJ whole genome shotgun (WGS) entry which is preliminary data.</text>
</comment>
<dbReference type="InterPro" id="IPR002938">
    <property type="entry name" value="FAD-bd"/>
</dbReference>